<reference evidence="3" key="1">
    <citation type="journal article" date="2019" name="Int. J. Syst. Evol. Microbiol.">
        <title>The Global Catalogue of Microorganisms (GCM) 10K type strain sequencing project: providing services to taxonomists for standard genome sequencing and annotation.</title>
        <authorList>
            <consortium name="The Broad Institute Genomics Platform"/>
            <consortium name="The Broad Institute Genome Sequencing Center for Infectious Disease"/>
            <person name="Wu L."/>
            <person name="Ma J."/>
        </authorList>
    </citation>
    <scope>NUCLEOTIDE SEQUENCE [LARGE SCALE GENOMIC DNA]</scope>
    <source>
        <strain evidence="3">CCUG 55854</strain>
    </source>
</reference>
<name>A0ABW3LY97_9GAMM</name>
<comment type="caution">
    <text evidence="2">The sequence shown here is derived from an EMBL/GenBank/DDBJ whole genome shotgun (WGS) entry which is preliminary data.</text>
</comment>
<organism evidence="2 3">
    <name type="scientific">Pseudoxanthomonas kaohsiungensis</name>
    <dbReference type="NCBI Taxonomy" id="283923"/>
    <lineage>
        <taxon>Bacteria</taxon>
        <taxon>Pseudomonadati</taxon>
        <taxon>Pseudomonadota</taxon>
        <taxon>Gammaproteobacteria</taxon>
        <taxon>Lysobacterales</taxon>
        <taxon>Lysobacteraceae</taxon>
        <taxon>Pseudoxanthomonas</taxon>
    </lineage>
</organism>
<accession>A0ABW3LY97</accession>
<feature type="region of interest" description="Disordered" evidence="1">
    <location>
        <begin position="1"/>
        <end position="32"/>
    </location>
</feature>
<dbReference type="Proteomes" id="UP001597033">
    <property type="component" value="Unassembled WGS sequence"/>
</dbReference>
<dbReference type="EMBL" id="JBHTKN010000005">
    <property type="protein sequence ID" value="MFD1042566.1"/>
    <property type="molecule type" value="Genomic_DNA"/>
</dbReference>
<dbReference type="RefSeq" id="WP_162376111.1">
    <property type="nucleotide sequence ID" value="NZ_JBHTKN010000005.1"/>
</dbReference>
<evidence type="ECO:0000313" key="3">
    <source>
        <dbReference type="Proteomes" id="UP001597033"/>
    </source>
</evidence>
<keyword evidence="3" id="KW-1185">Reference proteome</keyword>
<evidence type="ECO:0000256" key="1">
    <source>
        <dbReference type="SAM" id="MobiDB-lite"/>
    </source>
</evidence>
<gene>
    <name evidence="2" type="ORF">ACFQ2N_09435</name>
</gene>
<feature type="compositionally biased region" description="Polar residues" evidence="1">
    <location>
        <begin position="20"/>
        <end position="32"/>
    </location>
</feature>
<proteinExistence type="predicted"/>
<evidence type="ECO:0000313" key="2">
    <source>
        <dbReference type="EMBL" id="MFD1042566.1"/>
    </source>
</evidence>
<sequence length="589" mass="66373">MAAKKVDGKPTPTKAKAPRSTKTTKTAVESTAPQLLQTNRVDHPFRSEVLSSFLAHIKKEANQDVSAVDAVFHRSYAKYRHMPYPDLAEDAWRSDFMQRTWINVLLHDGMTDELRKELYPGRFDLGNTQSDSRAPADLGELLREINGGKKTGRGENVGGVQKKDLGTVFRGIESVIQRRLGDSFEKLTAGDLKVIKLLYRLTKGRPGHLFGLIAPAADNASVEFGDAYRDRQIDEPTPNEIRIEENELLVADLIAYLSVEIPETTLSAIHVQLLNYSKLLEAIVIENDEILLPIRAVSQTIGSDPAPAYLFLAQIIDLYPNIKPATRQNACDEALYTYLRSLHFQHFVGGYADIVEKAMIAEDIKAIPLEMERFCNELAEANMIPVDLNTPITSIEEFPELVKRQSNRFKSLIKSATGLATRDDTLDDICSHASKILNAYMWVQFQEKDLRKECISVADCLASLIAIRHQQSVKTNYKPRWFGLTDVGASPLKFFHRERSVSDLQATDYIPEGVNQLLYQRFCQVHLLLVGNQDRHDSWMLFQLARLRQYASCMQSNNISGISHSINHLNDFCSNISELVAKRILISAQ</sequence>
<protein>
    <submittedName>
        <fullName evidence="2">Uncharacterized protein</fullName>
    </submittedName>
</protein>